<dbReference type="Gene3D" id="3.20.20.190">
    <property type="entry name" value="Phosphatidylinositol (PI) phosphodiesterase"/>
    <property type="match status" value="2"/>
</dbReference>
<dbReference type="InterPro" id="IPR017946">
    <property type="entry name" value="PLC-like_Pdiesterase_TIM-brl"/>
</dbReference>
<feature type="signal peptide" evidence="1">
    <location>
        <begin position="1"/>
        <end position="23"/>
    </location>
</feature>
<gene>
    <name evidence="2" type="ORF">EW026_g5036</name>
</gene>
<proteinExistence type="predicted"/>
<accession>A0A4S4KFK2</accession>
<sequence length="860" mass="93417">MRIPTLLSALLWCTSLLPAFVEAGEGGSFVLINGTPYTWQRVSSTSYQMNTWSFPSSIPPGGMQKVYVEWDQSIFDDQGDDGGEVVYALAGTSNQFQLQARATDTSFNLQAYFAAISTANNPQGSTINLGWVHDGNTVFILSGTAGNYHSINPPSNWMQNSLPTIGNRLLRHISIPGSHDAGMSFINGSTFFGSDDEHVLTQTLSIGGQLARGSRYFDLRPTISSGIFKAGHYSTLPVIGYQGANGESFSSIINDINSFTANNAELIILNLSHDLNSDNYSRLKQSDWNNLFQQLSGIRNLFVAPNPTTVDLSRLALRQFIGSGQAAVIVIVQPPGDTSVTLGSWASQGFYNATTQFAVYDNYSNSNDINYMSQNQLTLLAQQRSNPNNGEFLLSWTLTQQAIDFTQKDAPSIIGYGNIANNALFTSLPPAISSTVFPNIIYIDNFNRTDVTALAVAINDIVQINDPAPTSASSASAPTLTATASEWGQCGVEAGEGGSFVLINGTPYTWQIVSIDSYQMNAWSFPSSIPPGGMQQVYVEWDQSIFDDQGDDGGWVIYGLAGTSNQFQLQATATEYSYFNTSFTLQVYFTGISTANNPQGSILDLGWVHDGNTMFILSGTAGNYHSVNPPSNWMQNSLPTIGNRLLRHITIPGSHDAGMSFINGDTLFATEDNTLTQTLSIGGQLALGSRYFDLRPTISSGIFKAGHYTDITVIGYQGANGQSFSSIISDINSFTANNAELVILNLSHDLNSDNYSRLKQSDWNNLFQQLSGIRNLFVAPNPTTVDLSRLALRQFIGSGQAAVIVIVQPPGDTSVTLGSWASQGFYNATTQFCRVRQLLQLKRRQLYVTKPTYPTCATAE</sequence>
<dbReference type="AlphaFoldDB" id="A0A4S4KFK2"/>
<dbReference type="Proteomes" id="UP000309038">
    <property type="component" value="Unassembled WGS sequence"/>
</dbReference>
<comment type="caution">
    <text evidence="2">The sequence shown here is derived from an EMBL/GenBank/DDBJ whole genome shotgun (WGS) entry which is preliminary data.</text>
</comment>
<keyword evidence="1" id="KW-0732">Signal</keyword>
<dbReference type="GO" id="GO:0008081">
    <property type="term" value="F:phosphoric diester hydrolase activity"/>
    <property type="evidence" value="ECO:0007669"/>
    <property type="project" value="InterPro"/>
</dbReference>
<dbReference type="PROSITE" id="PS50007">
    <property type="entry name" value="PIPLC_X_DOMAIN"/>
    <property type="match status" value="2"/>
</dbReference>
<keyword evidence="3" id="KW-1185">Reference proteome</keyword>
<dbReference type="GO" id="GO:0006629">
    <property type="term" value="P:lipid metabolic process"/>
    <property type="evidence" value="ECO:0007669"/>
    <property type="project" value="InterPro"/>
</dbReference>
<dbReference type="EMBL" id="SGPJ01000204">
    <property type="protein sequence ID" value="THG96873.1"/>
    <property type="molecule type" value="Genomic_DNA"/>
</dbReference>
<reference evidence="2 3" key="1">
    <citation type="submission" date="2019-02" db="EMBL/GenBank/DDBJ databases">
        <title>Genome sequencing of the rare red list fungi Phlebia centrifuga.</title>
        <authorList>
            <person name="Buettner E."/>
            <person name="Kellner H."/>
        </authorList>
    </citation>
    <scope>NUCLEOTIDE SEQUENCE [LARGE SCALE GENOMIC DNA]</scope>
    <source>
        <strain evidence="2 3">DSM 108282</strain>
    </source>
</reference>
<evidence type="ECO:0000313" key="3">
    <source>
        <dbReference type="Proteomes" id="UP000309038"/>
    </source>
</evidence>
<dbReference type="SUPFAM" id="SSF51695">
    <property type="entry name" value="PLC-like phosphodiesterases"/>
    <property type="match status" value="2"/>
</dbReference>
<feature type="chain" id="PRO_5020344934" description="PLC-like phosphodiesterase" evidence="1">
    <location>
        <begin position="24"/>
        <end position="860"/>
    </location>
</feature>
<dbReference type="PANTHER" id="PTHR13593:SF143">
    <property type="entry name" value="PHOSPHATIDYLINOSITOL-SPECIFIC PHOSPHOLIPASE C X DOMAIN-CONTAINING PROTEIN"/>
    <property type="match status" value="1"/>
</dbReference>
<organism evidence="2 3">
    <name type="scientific">Hermanssonia centrifuga</name>
    <dbReference type="NCBI Taxonomy" id="98765"/>
    <lineage>
        <taxon>Eukaryota</taxon>
        <taxon>Fungi</taxon>
        <taxon>Dikarya</taxon>
        <taxon>Basidiomycota</taxon>
        <taxon>Agaricomycotina</taxon>
        <taxon>Agaricomycetes</taxon>
        <taxon>Polyporales</taxon>
        <taxon>Meruliaceae</taxon>
        <taxon>Hermanssonia</taxon>
    </lineage>
</organism>
<evidence type="ECO:0000256" key="1">
    <source>
        <dbReference type="SAM" id="SignalP"/>
    </source>
</evidence>
<dbReference type="InterPro" id="IPR051057">
    <property type="entry name" value="PI-PLC_domain"/>
</dbReference>
<evidence type="ECO:0008006" key="4">
    <source>
        <dbReference type="Google" id="ProtNLM"/>
    </source>
</evidence>
<protein>
    <recommendedName>
        <fullName evidence="4">PLC-like phosphodiesterase</fullName>
    </recommendedName>
</protein>
<dbReference type="PANTHER" id="PTHR13593">
    <property type="match status" value="1"/>
</dbReference>
<evidence type="ECO:0000313" key="2">
    <source>
        <dbReference type="EMBL" id="THG96873.1"/>
    </source>
</evidence>
<name>A0A4S4KFK2_9APHY</name>